<dbReference type="PANTHER" id="PTHR21716">
    <property type="entry name" value="TRANSMEMBRANE PROTEIN"/>
    <property type="match status" value="1"/>
</dbReference>
<dbReference type="Pfam" id="PF01594">
    <property type="entry name" value="AI-2E_transport"/>
    <property type="match status" value="1"/>
</dbReference>
<dbReference type="InterPro" id="IPR002549">
    <property type="entry name" value="AI-2E-like"/>
</dbReference>
<comment type="similarity">
    <text evidence="2">Belongs to the autoinducer-2 exporter (AI-2E) (TC 2.A.86) family.</text>
</comment>
<evidence type="ECO:0000256" key="3">
    <source>
        <dbReference type="ARBA" id="ARBA00022692"/>
    </source>
</evidence>
<keyword evidence="3 6" id="KW-0812">Transmembrane</keyword>
<feature type="transmembrane region" description="Helical" evidence="6">
    <location>
        <begin position="12"/>
        <end position="29"/>
    </location>
</feature>
<evidence type="ECO:0000256" key="2">
    <source>
        <dbReference type="ARBA" id="ARBA00009773"/>
    </source>
</evidence>
<dbReference type="PANTHER" id="PTHR21716:SF62">
    <property type="entry name" value="TRANSPORT PROTEIN YDBI-RELATED"/>
    <property type="match status" value="1"/>
</dbReference>
<dbReference type="AlphaFoldDB" id="W7DYY8"/>
<gene>
    <name evidence="7" type="ORF">MCOL2_08181</name>
</gene>
<comment type="subcellular location">
    <subcellularLocation>
        <location evidence="1">Membrane</location>
        <topology evidence="1">Multi-pass membrane protein</topology>
    </subcellularLocation>
</comment>
<dbReference type="GO" id="GO:0016020">
    <property type="term" value="C:membrane"/>
    <property type="evidence" value="ECO:0007669"/>
    <property type="project" value="UniProtKB-SubCell"/>
</dbReference>
<comment type="caution">
    <text evidence="7">The sequence shown here is derived from an EMBL/GenBank/DDBJ whole genome shotgun (WGS) entry which is preliminary data.</text>
</comment>
<dbReference type="EMBL" id="AODM01000026">
    <property type="protein sequence ID" value="EUJ58427.1"/>
    <property type="molecule type" value="Genomic_DNA"/>
</dbReference>
<name>W7DYY8_9LIST</name>
<evidence type="ECO:0008006" key="9">
    <source>
        <dbReference type="Google" id="ProtNLM"/>
    </source>
</evidence>
<feature type="transmembrane region" description="Helical" evidence="6">
    <location>
        <begin position="262"/>
        <end position="282"/>
    </location>
</feature>
<proteinExistence type="inferred from homology"/>
<dbReference type="GO" id="GO:0055085">
    <property type="term" value="P:transmembrane transport"/>
    <property type="evidence" value="ECO:0007669"/>
    <property type="project" value="TreeGrafter"/>
</dbReference>
<evidence type="ECO:0000256" key="5">
    <source>
        <dbReference type="ARBA" id="ARBA00023136"/>
    </source>
</evidence>
<feature type="transmembrane region" description="Helical" evidence="6">
    <location>
        <begin position="203"/>
        <end position="222"/>
    </location>
</feature>
<feature type="transmembrane region" description="Helical" evidence="6">
    <location>
        <begin position="134"/>
        <end position="158"/>
    </location>
</feature>
<organism evidence="7 8">
    <name type="scientific">Listeria fleischmannii FSL S10-1203</name>
    <dbReference type="NCBI Taxonomy" id="1265822"/>
    <lineage>
        <taxon>Bacteria</taxon>
        <taxon>Bacillati</taxon>
        <taxon>Bacillota</taxon>
        <taxon>Bacilli</taxon>
        <taxon>Bacillales</taxon>
        <taxon>Listeriaceae</taxon>
        <taxon>Listeria</taxon>
    </lineage>
</organism>
<dbReference type="Proteomes" id="UP000019241">
    <property type="component" value="Unassembled WGS sequence"/>
</dbReference>
<sequence>MDSLIQILSKKSTRRILVFLALVFVLYLLRSMMDIILLTFIFSFLITRLENFILKRISIYRQIIVLILYALIALGLAFVVVKYIPILTEQISQLVKFINTFFTQDSNNDFVNYVITMANEVDVMKYTEQGVQIIVTYLTNISVVAFNVFIALILSLFFSLGRDQLITFTNQFATSKISFVYEEIKYFGTKFVATFGKVIEAQFLIAVVNCVLTTIALWIMGFPQLLTLSIMVFLLGLIPVAGVIISMIPLTIIAYSVGGFQYVFYILLVVLVIHALESYVLNPKLMSAKTDLPVFYTFVILIFGEHFFGVWGLIVGIPVVMFFLDVLGVTDQAEHLLEKKTKNLGVA</sequence>
<evidence type="ECO:0000256" key="4">
    <source>
        <dbReference type="ARBA" id="ARBA00022989"/>
    </source>
</evidence>
<protein>
    <recommendedName>
        <fullName evidence="9">AI-2E family transporter</fullName>
    </recommendedName>
</protein>
<keyword evidence="4 6" id="KW-1133">Transmembrane helix</keyword>
<feature type="transmembrane region" description="Helical" evidence="6">
    <location>
        <begin position="228"/>
        <end position="255"/>
    </location>
</feature>
<evidence type="ECO:0000256" key="6">
    <source>
        <dbReference type="SAM" id="Phobius"/>
    </source>
</evidence>
<feature type="transmembrane region" description="Helical" evidence="6">
    <location>
        <begin position="294"/>
        <end position="324"/>
    </location>
</feature>
<feature type="transmembrane region" description="Helical" evidence="6">
    <location>
        <begin position="63"/>
        <end position="84"/>
    </location>
</feature>
<accession>W7DYY8</accession>
<evidence type="ECO:0000313" key="8">
    <source>
        <dbReference type="Proteomes" id="UP000019241"/>
    </source>
</evidence>
<reference evidence="7 8" key="1">
    <citation type="submission" date="2012-12" db="EMBL/GenBank/DDBJ databases">
        <title>Novel taxa of Listeriaceae from agricultural environments in the United States.</title>
        <authorList>
            <person name="den Bakker H.C."/>
            <person name="Allred A."/>
            <person name="Warchocki S."/>
            <person name="Wright E.M."/>
            <person name="Burrell A."/>
            <person name="Nightingale K.K."/>
            <person name="Kephart D."/>
            <person name="Wiedmann M."/>
        </authorList>
    </citation>
    <scope>NUCLEOTIDE SEQUENCE [LARGE SCALE GENOMIC DNA]</scope>
    <source>
        <strain evidence="7 8">FSL S10-1203</strain>
    </source>
</reference>
<keyword evidence="5 6" id="KW-0472">Membrane</keyword>
<dbReference type="PATRIC" id="fig|1265822.4.peg.1670"/>
<evidence type="ECO:0000256" key="1">
    <source>
        <dbReference type="ARBA" id="ARBA00004141"/>
    </source>
</evidence>
<evidence type="ECO:0000313" key="7">
    <source>
        <dbReference type="EMBL" id="EUJ58427.1"/>
    </source>
</evidence>